<dbReference type="SUPFAM" id="SSF56112">
    <property type="entry name" value="Protein kinase-like (PK-like)"/>
    <property type="match status" value="1"/>
</dbReference>
<dbReference type="InterPro" id="IPR011600">
    <property type="entry name" value="Pept_C14_caspase"/>
</dbReference>
<dbReference type="PROSITE" id="PS00108">
    <property type="entry name" value="PROTEIN_KINASE_ST"/>
    <property type="match status" value="1"/>
</dbReference>
<dbReference type="CDD" id="cd14014">
    <property type="entry name" value="STKc_PknB_like"/>
    <property type="match status" value="1"/>
</dbReference>
<keyword evidence="4" id="KW-0547">Nucleotide-binding</keyword>
<dbReference type="Gene3D" id="1.10.510.10">
    <property type="entry name" value="Transferase(Phosphotransferase) domain 1"/>
    <property type="match status" value="1"/>
</dbReference>
<dbReference type="InterPro" id="IPR000719">
    <property type="entry name" value="Prot_kinase_dom"/>
</dbReference>
<proteinExistence type="predicted"/>
<gene>
    <name evidence="8" type="ORF">J2S57_000761</name>
</gene>
<keyword evidence="2 8" id="KW-0723">Serine/threonine-protein kinase</keyword>
<dbReference type="InterPro" id="IPR008271">
    <property type="entry name" value="Ser/Thr_kinase_AS"/>
</dbReference>
<evidence type="ECO:0000256" key="3">
    <source>
        <dbReference type="ARBA" id="ARBA00022679"/>
    </source>
</evidence>
<evidence type="ECO:0000256" key="4">
    <source>
        <dbReference type="ARBA" id="ARBA00022741"/>
    </source>
</evidence>
<evidence type="ECO:0000313" key="8">
    <source>
        <dbReference type="EMBL" id="MDP9825012.1"/>
    </source>
</evidence>
<dbReference type="SMART" id="SM00220">
    <property type="entry name" value="S_TKc"/>
    <property type="match status" value="1"/>
</dbReference>
<keyword evidence="5 8" id="KW-0418">Kinase</keyword>
<dbReference type="GO" id="GO:0004674">
    <property type="term" value="F:protein serine/threonine kinase activity"/>
    <property type="evidence" value="ECO:0007669"/>
    <property type="project" value="UniProtKB-KW"/>
</dbReference>
<dbReference type="Pfam" id="PF00656">
    <property type="entry name" value="Peptidase_C14"/>
    <property type="match status" value="1"/>
</dbReference>
<dbReference type="EMBL" id="JAUSQZ010000001">
    <property type="protein sequence ID" value="MDP9825012.1"/>
    <property type="molecule type" value="Genomic_DNA"/>
</dbReference>
<accession>A0ABT9NX57</accession>
<dbReference type="PANTHER" id="PTHR43289">
    <property type="entry name" value="MITOGEN-ACTIVATED PROTEIN KINASE KINASE KINASE 20-RELATED"/>
    <property type="match status" value="1"/>
</dbReference>
<dbReference type="Pfam" id="PF00069">
    <property type="entry name" value="Pkinase"/>
    <property type="match status" value="1"/>
</dbReference>
<dbReference type="RefSeq" id="WP_307238354.1">
    <property type="nucleotide sequence ID" value="NZ_JAUSQZ010000001.1"/>
</dbReference>
<dbReference type="SUPFAM" id="SSF52129">
    <property type="entry name" value="Caspase-like"/>
    <property type="match status" value="1"/>
</dbReference>
<keyword evidence="3" id="KW-0808">Transferase</keyword>
<comment type="caution">
    <text evidence="8">The sequence shown here is derived from an EMBL/GenBank/DDBJ whole genome shotgun (WGS) entry which is preliminary data.</text>
</comment>
<evidence type="ECO:0000256" key="1">
    <source>
        <dbReference type="ARBA" id="ARBA00012513"/>
    </source>
</evidence>
<dbReference type="PROSITE" id="PS50011">
    <property type="entry name" value="PROTEIN_KINASE_DOM"/>
    <property type="match status" value="1"/>
</dbReference>
<evidence type="ECO:0000256" key="5">
    <source>
        <dbReference type="ARBA" id="ARBA00022777"/>
    </source>
</evidence>
<evidence type="ECO:0000256" key="2">
    <source>
        <dbReference type="ARBA" id="ARBA00022527"/>
    </source>
</evidence>
<name>A0ABT9NX57_9ACTN</name>
<dbReference type="InterPro" id="IPR011009">
    <property type="entry name" value="Kinase-like_dom_sf"/>
</dbReference>
<dbReference type="Gene3D" id="3.40.50.1460">
    <property type="match status" value="1"/>
</dbReference>
<dbReference type="EC" id="2.7.11.1" evidence="1"/>
<protein>
    <recommendedName>
        <fullName evidence="1">non-specific serine/threonine protein kinase</fullName>
        <ecNumber evidence="1">2.7.11.1</ecNumber>
    </recommendedName>
</protein>
<evidence type="ECO:0000313" key="9">
    <source>
        <dbReference type="Proteomes" id="UP001235712"/>
    </source>
</evidence>
<dbReference type="InterPro" id="IPR029030">
    <property type="entry name" value="Caspase-like_dom_sf"/>
</dbReference>
<dbReference type="PANTHER" id="PTHR43289:SF6">
    <property type="entry name" value="SERINE_THREONINE-PROTEIN KINASE NEKL-3"/>
    <property type="match status" value="1"/>
</dbReference>
<reference evidence="8 9" key="1">
    <citation type="submission" date="2023-07" db="EMBL/GenBank/DDBJ databases">
        <title>Sequencing the genomes of 1000 actinobacteria strains.</title>
        <authorList>
            <person name="Klenk H.-P."/>
        </authorList>
    </citation>
    <scope>NUCLEOTIDE SEQUENCE [LARGE SCALE GENOMIC DNA]</scope>
    <source>
        <strain evidence="8 9">DSM 44388</strain>
    </source>
</reference>
<dbReference type="Proteomes" id="UP001235712">
    <property type="component" value="Unassembled WGS sequence"/>
</dbReference>
<evidence type="ECO:0000256" key="6">
    <source>
        <dbReference type="ARBA" id="ARBA00022840"/>
    </source>
</evidence>
<keyword evidence="6" id="KW-0067">ATP-binding</keyword>
<feature type="domain" description="Protein kinase" evidence="7">
    <location>
        <begin position="335"/>
        <end position="598"/>
    </location>
</feature>
<sequence>MRDAVVVGIDTYPDAPLHACVRDAREMAACLTLEQYDFNCKVLLNSQASRQGILEALSELAYGREDREMLLFYFAGHGEVLGSAGHLVTHDAQNYDPGISLAQLAQLMESASQHYSHVVAILDCCHAGSSHTWTNSRPLRVEDVDREVATVNESRCILAACRPEETAKELLDSSHGVYTSALIDGMLSDAVDHYGQVTLLSLHEYAARVVPGELQTPVLKGDVAGTVALGRGFEPRIGRPLEKAELSKNLAKAHTLVDEQYALHREELSDHRRRVAGGAKRCAQRLEQTLRWFEETQKDLPDIRRNPNWKDLHVRLLDHRRSLAEISLGQEMAFGRVSRLIGHGGYGHVWEVETESGEMVAYKVFHGNELDDDVKVQRFRNGYQTMKGLDDAHVVAVREFSDVPLGFVMDFVPGENLRNYYLDRSDSEAVVRLMLDIAHTVEHAHSRDVRHRDIKPENIIVVQNEEGNPEPYLTDFDLSYHETNRTITTSGGAVGGVIFYAAPEQLHEPNTAAAREATVDVFSLGQLFFYILTGRNPNSDDFEKNRQQLIQELGEQIDDRAATEIVDLYVASTHRDPKLRPQKVAEMVATLGRAEAFILAASGTDALAEEDLCRRIAYIYSGLGNFQAGERSASFTSRSGQIAVVVRLKAVHTERQNKKEVAVMELELSVTEKITLPHLKSGSSARGTLNNRTDKIIRQRYGNRVTRHPGSKGQYQVFFEIKSVPFSNVGAADVHEVLVTCLSAIENW</sequence>
<evidence type="ECO:0000259" key="7">
    <source>
        <dbReference type="PROSITE" id="PS50011"/>
    </source>
</evidence>
<organism evidence="8 9">
    <name type="scientific">Kineosporia succinea</name>
    <dbReference type="NCBI Taxonomy" id="84632"/>
    <lineage>
        <taxon>Bacteria</taxon>
        <taxon>Bacillati</taxon>
        <taxon>Actinomycetota</taxon>
        <taxon>Actinomycetes</taxon>
        <taxon>Kineosporiales</taxon>
        <taxon>Kineosporiaceae</taxon>
        <taxon>Kineosporia</taxon>
    </lineage>
</organism>
<keyword evidence="9" id="KW-1185">Reference proteome</keyword>